<evidence type="ECO:0000313" key="2">
    <source>
        <dbReference type="EMBL" id="MBP2034775.1"/>
    </source>
</evidence>
<accession>A0ABS4KYR1</accession>
<dbReference type="EMBL" id="JAGGLQ010000001">
    <property type="protein sequence ID" value="MBP2034775.1"/>
    <property type="molecule type" value="Genomic_DNA"/>
</dbReference>
<reference evidence="2 3" key="1">
    <citation type="submission" date="2021-03" db="EMBL/GenBank/DDBJ databases">
        <title>Genomic Encyclopedia of Type Strains, Phase IV (KMG-IV): sequencing the most valuable type-strain genomes for metagenomic binning, comparative biology and taxonomic classification.</title>
        <authorList>
            <person name="Goeker M."/>
        </authorList>
    </citation>
    <scope>NUCLEOTIDE SEQUENCE [LARGE SCALE GENOMIC DNA]</scope>
    <source>
        <strain evidence="2 3">DSM 40526</strain>
    </source>
</reference>
<dbReference type="RefSeq" id="WP_189965433.1">
    <property type="nucleotide sequence ID" value="NZ_BMVL01000002.1"/>
</dbReference>
<organism evidence="2 3">
    <name type="scientific">Streptomyces avidinii</name>
    <dbReference type="NCBI Taxonomy" id="1895"/>
    <lineage>
        <taxon>Bacteria</taxon>
        <taxon>Bacillati</taxon>
        <taxon>Actinomycetota</taxon>
        <taxon>Actinomycetes</taxon>
        <taxon>Kitasatosporales</taxon>
        <taxon>Streptomycetaceae</taxon>
        <taxon>Streptomyces</taxon>
    </lineage>
</organism>
<feature type="transmembrane region" description="Helical" evidence="1">
    <location>
        <begin position="36"/>
        <end position="59"/>
    </location>
</feature>
<sequence>MDIVRIDRSNPDVVDVVLREEVGPLVSAAERWPGEVIGSLAAGALYGTPVYVVMAVILSQGPGRIWAAVGIAAAVGLVVNTFVILYGAFRNVTRLRLSPAAAPETMTLVRGSRTDRPTPLTDVQQVWIDHSIVESYRSDRKPVSAKITLYVLLKNGRLIRPMPLLPWTTDTTPLHQQLQQILAPAAVQVDLVVQRRVQSPPWMAVGHGGSTGSGG</sequence>
<feature type="transmembrane region" description="Helical" evidence="1">
    <location>
        <begin position="65"/>
        <end position="89"/>
    </location>
</feature>
<evidence type="ECO:0000256" key="1">
    <source>
        <dbReference type="SAM" id="Phobius"/>
    </source>
</evidence>
<name>A0ABS4KYR1_STRAV</name>
<gene>
    <name evidence="2" type="ORF">J2Z77_000559</name>
</gene>
<keyword evidence="1" id="KW-0472">Membrane</keyword>
<protein>
    <submittedName>
        <fullName evidence="2">Uncharacterized protein</fullName>
    </submittedName>
</protein>
<comment type="caution">
    <text evidence="2">The sequence shown here is derived from an EMBL/GenBank/DDBJ whole genome shotgun (WGS) entry which is preliminary data.</text>
</comment>
<keyword evidence="1" id="KW-0812">Transmembrane</keyword>
<keyword evidence="1" id="KW-1133">Transmembrane helix</keyword>
<evidence type="ECO:0000313" key="3">
    <source>
        <dbReference type="Proteomes" id="UP001519310"/>
    </source>
</evidence>
<proteinExistence type="predicted"/>
<keyword evidence="3" id="KW-1185">Reference proteome</keyword>
<dbReference type="Proteomes" id="UP001519310">
    <property type="component" value="Unassembled WGS sequence"/>
</dbReference>